<dbReference type="PANTHER" id="PTHR42917">
    <property type="entry name" value="2,4-DIENOYL-COA REDUCTASE"/>
    <property type="match status" value="1"/>
</dbReference>
<accession>A0ABP4IDK0</accession>
<dbReference type="SUPFAM" id="SSF51971">
    <property type="entry name" value="Nucleotide-binding domain"/>
    <property type="match status" value="1"/>
</dbReference>
<evidence type="ECO:0000259" key="12">
    <source>
        <dbReference type="Pfam" id="PF07992"/>
    </source>
</evidence>
<dbReference type="InterPro" id="IPR051793">
    <property type="entry name" value="NADH:flavin_oxidoreductase"/>
</dbReference>
<organism evidence="13 14">
    <name type="scientific">Pseudonocardia kongjuensis</name>
    <dbReference type="NCBI Taxonomy" id="102227"/>
    <lineage>
        <taxon>Bacteria</taxon>
        <taxon>Bacillati</taxon>
        <taxon>Actinomycetota</taxon>
        <taxon>Actinomycetes</taxon>
        <taxon>Pseudonocardiales</taxon>
        <taxon>Pseudonocardiaceae</taxon>
        <taxon>Pseudonocardia</taxon>
    </lineage>
</organism>
<feature type="region of interest" description="Disordered" evidence="10">
    <location>
        <begin position="62"/>
        <end position="98"/>
    </location>
</feature>
<dbReference type="Gene3D" id="3.20.20.70">
    <property type="entry name" value="Aldolase class I"/>
    <property type="match status" value="3"/>
</dbReference>
<dbReference type="Gene3D" id="3.40.50.720">
    <property type="entry name" value="NAD(P)-binding Rossmann-like Domain"/>
    <property type="match status" value="2"/>
</dbReference>
<feature type="region of interest" description="Disordered" evidence="10">
    <location>
        <begin position="743"/>
        <end position="776"/>
    </location>
</feature>
<keyword evidence="5" id="KW-0288">FMN</keyword>
<dbReference type="Proteomes" id="UP001501414">
    <property type="component" value="Unassembled WGS sequence"/>
</dbReference>
<evidence type="ECO:0000256" key="5">
    <source>
        <dbReference type="ARBA" id="ARBA00022643"/>
    </source>
</evidence>
<comment type="cofactor">
    <cofactor evidence="1">
        <name>FMN</name>
        <dbReference type="ChEBI" id="CHEBI:58210"/>
    </cofactor>
</comment>
<evidence type="ECO:0000313" key="14">
    <source>
        <dbReference type="Proteomes" id="UP001501414"/>
    </source>
</evidence>
<dbReference type="InterPro" id="IPR023753">
    <property type="entry name" value="FAD/NAD-binding_dom"/>
</dbReference>
<evidence type="ECO:0000256" key="10">
    <source>
        <dbReference type="SAM" id="MobiDB-lite"/>
    </source>
</evidence>
<evidence type="ECO:0000259" key="11">
    <source>
        <dbReference type="Pfam" id="PF00724"/>
    </source>
</evidence>
<dbReference type="PRINTS" id="PR00368">
    <property type="entry name" value="FADPNR"/>
</dbReference>
<dbReference type="InterPro" id="IPR001155">
    <property type="entry name" value="OxRdtase_FMN_N"/>
</dbReference>
<feature type="domain" description="NADH:flavin oxidoreductase/NADH oxidase N-terminal" evidence="11">
    <location>
        <begin position="130"/>
        <end position="382"/>
    </location>
</feature>
<dbReference type="Gene3D" id="3.50.50.60">
    <property type="entry name" value="FAD/NAD(P)-binding domain"/>
    <property type="match status" value="2"/>
</dbReference>
<dbReference type="Pfam" id="PF12831">
    <property type="entry name" value="FAD_oxidored"/>
    <property type="match status" value="1"/>
</dbReference>
<protein>
    <recommendedName>
        <fullName evidence="15">Mycofactocin system FadH/OYE family oxidoreductase 2</fullName>
    </recommendedName>
</protein>
<evidence type="ECO:0000256" key="1">
    <source>
        <dbReference type="ARBA" id="ARBA00001917"/>
    </source>
</evidence>
<keyword evidence="6" id="KW-0479">Metal-binding</keyword>
<comment type="cofactor">
    <cofactor evidence="2">
        <name>[4Fe-4S] cluster</name>
        <dbReference type="ChEBI" id="CHEBI:49883"/>
    </cofactor>
</comment>
<reference evidence="14" key="1">
    <citation type="journal article" date="2019" name="Int. J. Syst. Evol. Microbiol.">
        <title>The Global Catalogue of Microorganisms (GCM) 10K type strain sequencing project: providing services to taxonomists for standard genome sequencing and annotation.</title>
        <authorList>
            <consortium name="The Broad Institute Genomics Platform"/>
            <consortium name="The Broad Institute Genome Sequencing Center for Infectious Disease"/>
            <person name="Wu L."/>
            <person name="Ma J."/>
        </authorList>
    </citation>
    <scope>NUCLEOTIDE SEQUENCE [LARGE SCALE GENOMIC DNA]</scope>
    <source>
        <strain evidence="14">JCM 11896</strain>
    </source>
</reference>
<dbReference type="InterPro" id="IPR036188">
    <property type="entry name" value="FAD/NAD-bd_sf"/>
</dbReference>
<evidence type="ECO:0000256" key="6">
    <source>
        <dbReference type="ARBA" id="ARBA00022723"/>
    </source>
</evidence>
<feature type="domain" description="FAD/NAD(P)-binding" evidence="12">
    <location>
        <begin position="1185"/>
        <end position="1284"/>
    </location>
</feature>
<evidence type="ECO:0000256" key="8">
    <source>
        <dbReference type="ARBA" id="ARBA00023004"/>
    </source>
</evidence>
<evidence type="ECO:0000256" key="3">
    <source>
        <dbReference type="ARBA" id="ARBA00011048"/>
    </source>
</evidence>
<dbReference type="InterPro" id="IPR013785">
    <property type="entry name" value="Aldolase_TIM"/>
</dbReference>
<comment type="similarity">
    <text evidence="3">In the N-terminal section; belongs to the NADH:flavin oxidoreductase/NADH oxidase family.</text>
</comment>
<dbReference type="PANTHER" id="PTHR42917:SF2">
    <property type="entry name" value="2,4-DIENOYL-COA REDUCTASE [(2E)-ENOYL-COA-PRODUCING]"/>
    <property type="match status" value="1"/>
</dbReference>
<feature type="compositionally biased region" description="Basic and acidic residues" evidence="10">
    <location>
        <begin position="409"/>
        <end position="419"/>
    </location>
</feature>
<comment type="caution">
    <text evidence="13">The sequence shown here is derived from an EMBL/GenBank/DDBJ whole genome shotgun (WGS) entry which is preliminary data.</text>
</comment>
<evidence type="ECO:0000256" key="2">
    <source>
        <dbReference type="ARBA" id="ARBA00001966"/>
    </source>
</evidence>
<keyword evidence="9" id="KW-0411">Iron-sulfur</keyword>
<keyword evidence="8" id="KW-0408">Iron</keyword>
<dbReference type="Pfam" id="PF07992">
    <property type="entry name" value="Pyr_redox_2"/>
    <property type="match status" value="1"/>
</dbReference>
<gene>
    <name evidence="13" type="ORF">GCM10009613_21110</name>
</gene>
<feature type="region of interest" description="Disordered" evidence="10">
    <location>
        <begin position="1147"/>
        <end position="1181"/>
    </location>
</feature>
<dbReference type="Pfam" id="PF00724">
    <property type="entry name" value="Oxidored_FMN"/>
    <property type="match status" value="2"/>
</dbReference>
<evidence type="ECO:0000256" key="7">
    <source>
        <dbReference type="ARBA" id="ARBA00023002"/>
    </source>
</evidence>
<evidence type="ECO:0000256" key="9">
    <source>
        <dbReference type="ARBA" id="ARBA00023014"/>
    </source>
</evidence>
<dbReference type="EMBL" id="BAAAJK010000007">
    <property type="protein sequence ID" value="GAA1386709.1"/>
    <property type="molecule type" value="Genomic_DNA"/>
</dbReference>
<keyword evidence="14" id="KW-1185">Reference proteome</keyword>
<dbReference type="SUPFAM" id="SSF51395">
    <property type="entry name" value="FMN-linked oxidoreductases"/>
    <property type="match status" value="3"/>
</dbReference>
<evidence type="ECO:0000313" key="13">
    <source>
        <dbReference type="EMBL" id="GAA1386709.1"/>
    </source>
</evidence>
<keyword evidence="4" id="KW-0285">Flavoprotein</keyword>
<evidence type="ECO:0000256" key="4">
    <source>
        <dbReference type="ARBA" id="ARBA00022630"/>
    </source>
</evidence>
<proteinExistence type="inferred from homology"/>
<feature type="domain" description="NADH:flavin oxidoreductase/NADH oxidase N-terminal" evidence="11">
    <location>
        <begin position="774"/>
        <end position="1104"/>
    </location>
</feature>
<dbReference type="SUPFAM" id="SSF51905">
    <property type="entry name" value="FAD/NAD(P)-binding domain"/>
    <property type="match status" value="2"/>
</dbReference>
<sequence>MLFGPHETNLGDAGRGITDDHVAYYAERAAGGAGIIVVEPASVHPSDHPYAYAPAAFRPAAAPRSGAVPRSGAAPRSAAAPRPAAAPRSAAAPGPAAALVAPDPHAEMQLSGLPRADGPAELHLGDVPAARGWAAVAQACRPHGTLVLAGLAHAGGQGSTAHSGHPLWGPSAVPDVVSREVPVAMDAAQIEEIVLGFAAAARSAVDNGVDGVEISAGQHSLLRQFCSGLTNHRTDAYGRDRSLLLRRVLAAVREEIGPEPLLTLRLCIDELAPWAGITPADGVGRARAVAADVDLLVPVAGSGLSVAATRPDLHTPEAFLRERCAAVRRAVDGATAVALAGSVASPSLAEDVLTCGDADIVEMTRAQIADPSLVALVRAGTPERVRPCLLTNALAAARDPRNPVVGDELEPRSGYERTEPAVVPRSAAGPPVPRPVLVVGGGPAGCEAARTLALLGHPVTLHERSSRLGGMLHAAAALPGRSRLLLAVPWWERELARLGVRVELGSDLDGSAVAAASARGVPVLLATGSRPTAPGFGSDVPVVPAAELAAAAGSAGTDLAGSRRVRTLLAAGGVSAGAPVLVRDPVGDWTGPGVAELLAGAGYRVTLSTPDAVAGHQLGRCGDMAPANARLERAGVVRALFTAVRHVRDGVAELVDVHTGAVTTVPCAAVVDCAARLPDRTLPDAPGRRSIGDRVAPRTIAEAVREGRRAAQALGEGLCRAPEPAGSRRVAAPAAEGHHVARATVERATAGPGAGGRAAGAGRAEPAVSPRLGDPLRLGRHPLRNRIVFTAHLTGFAEGGLPTPRHVGYYAARAAGGAGLVITEEHAVHPADRPYERLIRGHDPAVLPGYRALTDAVHRHGAVVLAQLNHNGAQGSGMYSREPVVGPSALPDPMFREVPAELDAAGIAEIVAAFADVAARCVDGGFDGVELQCSHASLLRLFLSPATNRRTDAWGRDRAKIVLDVVAAVREAIGPDPVLGLRIGVDERIPGGITPDDGAALARRLVATGAVDHLNTSIGVATSTLHLIEPSMHTPSGYAGRLAARLRDAVREAGADVPVIGVGRFTTPAQAAGALDRGECDLVGIARGQIADPAFAAKALAGRPVRRCVGCNQDCIGRVGLNLPLGCLVDPAAGREWLAPAVLPVGARPPAPARSGPARPTGSARSGLEGPPAPERSGPAGPVLRVLVAGAGPAGLSAAAALAGRGHDVLLVERATRTGGRLALAATAPGRAELGHVTDDLLRAVHESGARLRLGTEVDRAFVEEYRPDALVLATGARPAPPPWDPDGLTVPVDDVLAGAPVPDGPVLVVDELGFHHATSVAELLSARGHDTEIVTPALVVGQDLGLTLDREGFRCRAHAAGIRCSTDRAVLGVQRTGEQSRAVELLHHPTGRIERREVAAVVAAVPAVPSAGTCARLWTGPGEDGPTVHRIGDALTPRRADAAIREGSALLSAVLT</sequence>
<evidence type="ECO:0008006" key="15">
    <source>
        <dbReference type="Google" id="ProtNLM"/>
    </source>
</evidence>
<name>A0ABP4IDK0_9PSEU</name>
<keyword evidence="7" id="KW-0560">Oxidoreductase</keyword>
<feature type="region of interest" description="Disordered" evidence="10">
    <location>
        <begin position="402"/>
        <end position="428"/>
    </location>
</feature>